<feature type="region of interest" description="Disordered" evidence="6">
    <location>
        <begin position="166"/>
        <end position="244"/>
    </location>
</feature>
<evidence type="ECO:0000256" key="4">
    <source>
        <dbReference type="PROSITE-ProRule" id="PRU01024"/>
    </source>
</evidence>
<feature type="compositionally biased region" description="Basic residues" evidence="6">
    <location>
        <begin position="166"/>
        <end position="183"/>
    </location>
</feature>
<dbReference type="GO" id="GO:0006396">
    <property type="term" value="P:RNA processing"/>
    <property type="evidence" value="ECO:0007669"/>
    <property type="project" value="UniProtKB-ARBA"/>
</dbReference>
<evidence type="ECO:0000256" key="1">
    <source>
        <dbReference type="ARBA" id="ARBA00022603"/>
    </source>
</evidence>
<evidence type="ECO:0000256" key="3">
    <source>
        <dbReference type="ARBA" id="ARBA00022691"/>
    </source>
</evidence>
<dbReference type="InterPro" id="IPR012340">
    <property type="entry name" value="NA-bd_OB-fold"/>
</dbReference>
<accession>A0ABD3R2G8</accession>
<dbReference type="PANTHER" id="PTHR11061:SF30">
    <property type="entry name" value="TRNA (URACIL(54)-C(5))-METHYLTRANSFERASE"/>
    <property type="match status" value="1"/>
</dbReference>
<dbReference type="Gene3D" id="2.40.50.140">
    <property type="entry name" value="Nucleic acid-binding proteins"/>
    <property type="match status" value="1"/>
</dbReference>
<feature type="active site" description="Nucleophile" evidence="4">
    <location>
        <position position="985"/>
    </location>
</feature>
<gene>
    <name evidence="9" type="ORF">ACHAXA_009486</name>
</gene>
<evidence type="ECO:0000259" key="8">
    <source>
        <dbReference type="PROSITE" id="PS50926"/>
    </source>
</evidence>
<dbReference type="InterPro" id="IPR029063">
    <property type="entry name" value="SAM-dependent_MTases_sf"/>
</dbReference>
<dbReference type="Gene3D" id="3.40.50.150">
    <property type="entry name" value="Vaccinia Virus protein VP39"/>
    <property type="match status" value="2"/>
</dbReference>
<keyword evidence="3 4" id="KW-0949">S-adenosyl-L-methionine</keyword>
<evidence type="ECO:0000313" key="10">
    <source>
        <dbReference type="Proteomes" id="UP001530377"/>
    </source>
</evidence>
<comment type="caution">
    <text evidence="9">The sequence shown here is derived from an EMBL/GenBank/DDBJ whole genome shotgun (WGS) entry which is preliminary data.</text>
</comment>
<dbReference type="Pfam" id="PF05958">
    <property type="entry name" value="tRNA_U5-meth_tr"/>
    <property type="match status" value="1"/>
</dbReference>
<dbReference type="PROSITE" id="PS51622">
    <property type="entry name" value="SAM_MT_RNA_M5U_2"/>
    <property type="match status" value="1"/>
</dbReference>
<keyword evidence="2 4" id="KW-0808">Transferase</keyword>
<dbReference type="GO" id="GO:0008173">
    <property type="term" value="F:RNA methyltransferase activity"/>
    <property type="evidence" value="ECO:0007669"/>
    <property type="project" value="UniProtKB-ARBA"/>
</dbReference>
<evidence type="ECO:0000313" key="9">
    <source>
        <dbReference type="EMBL" id="KAL3806930.1"/>
    </source>
</evidence>
<proteinExistence type="inferred from homology"/>
<reference evidence="9 10" key="1">
    <citation type="submission" date="2024-10" db="EMBL/GenBank/DDBJ databases">
        <title>Updated reference genomes for cyclostephanoid diatoms.</title>
        <authorList>
            <person name="Roberts W.R."/>
            <person name="Alverson A.J."/>
        </authorList>
    </citation>
    <scope>NUCLEOTIDE SEQUENCE [LARGE SCALE GENOMIC DNA]</scope>
    <source>
        <strain evidence="9 10">AJA228-03</strain>
    </source>
</reference>
<dbReference type="PROSITE" id="PS50926">
    <property type="entry name" value="TRAM"/>
    <property type="match status" value="1"/>
</dbReference>
<evidence type="ECO:0000256" key="7">
    <source>
        <dbReference type="SAM" id="Phobius"/>
    </source>
</evidence>
<dbReference type="SUPFAM" id="SSF53335">
    <property type="entry name" value="S-adenosyl-L-methionine-dependent methyltransferases"/>
    <property type="match status" value="1"/>
</dbReference>
<evidence type="ECO:0000256" key="2">
    <source>
        <dbReference type="ARBA" id="ARBA00022679"/>
    </source>
</evidence>
<dbReference type="InterPro" id="IPR030391">
    <property type="entry name" value="MeTrfase_TrmA_CS"/>
</dbReference>
<keyword evidence="10" id="KW-1185">Reference proteome</keyword>
<dbReference type="PROSITE" id="PS51687">
    <property type="entry name" value="SAM_MT_RNA_M5U"/>
    <property type="match status" value="1"/>
</dbReference>
<comment type="similarity">
    <text evidence="4">Belongs to the class I-like SAM-binding methyltransferase superfamily. RNA M5U methyltransferase family.</text>
</comment>
<dbReference type="PROSITE" id="PS01231">
    <property type="entry name" value="TRMA_2"/>
    <property type="match status" value="1"/>
</dbReference>
<dbReference type="AlphaFoldDB" id="A0ABD3R2G8"/>
<dbReference type="PROSITE" id="PS01230">
    <property type="entry name" value="TRMA_1"/>
    <property type="match status" value="1"/>
</dbReference>
<dbReference type="GO" id="GO:0032259">
    <property type="term" value="P:methylation"/>
    <property type="evidence" value="ECO:0007669"/>
    <property type="project" value="UniProtKB-KW"/>
</dbReference>
<dbReference type="InterPro" id="IPR010280">
    <property type="entry name" value="U5_MeTrfase_fam"/>
</dbReference>
<feature type="binding site" evidence="4">
    <location>
        <position position="893"/>
    </location>
    <ligand>
        <name>S-adenosyl-L-methionine</name>
        <dbReference type="ChEBI" id="CHEBI:59789"/>
    </ligand>
</feature>
<feature type="binding site" evidence="4">
    <location>
        <position position="872"/>
    </location>
    <ligand>
        <name>S-adenosyl-L-methionine</name>
        <dbReference type="ChEBI" id="CHEBI:59789"/>
    </ligand>
</feature>
<dbReference type="InterPro" id="IPR025795">
    <property type="entry name" value="tRNA_(uracil-5-)_MeTrfase"/>
</dbReference>
<keyword evidence="7" id="KW-0812">Transmembrane</keyword>
<dbReference type="EMBL" id="JALLPB020000701">
    <property type="protein sequence ID" value="KAL3806930.1"/>
    <property type="molecule type" value="Genomic_DNA"/>
</dbReference>
<evidence type="ECO:0000256" key="6">
    <source>
        <dbReference type="SAM" id="MobiDB-lite"/>
    </source>
</evidence>
<feature type="domain" description="TRAM" evidence="8">
    <location>
        <begin position="580"/>
        <end position="643"/>
    </location>
</feature>
<keyword evidence="7" id="KW-1133">Transmembrane helix</keyword>
<feature type="binding site" evidence="4">
    <location>
        <position position="838"/>
    </location>
    <ligand>
        <name>S-adenosyl-L-methionine</name>
        <dbReference type="ChEBI" id="CHEBI:59789"/>
    </ligand>
</feature>
<dbReference type="GO" id="GO:0009451">
    <property type="term" value="P:RNA modification"/>
    <property type="evidence" value="ECO:0007669"/>
    <property type="project" value="UniProtKB-ARBA"/>
</dbReference>
<feature type="compositionally biased region" description="Basic residues" evidence="6">
    <location>
        <begin position="11"/>
        <end position="44"/>
    </location>
</feature>
<feature type="compositionally biased region" description="Low complexity" evidence="6">
    <location>
        <begin position="214"/>
        <end position="225"/>
    </location>
</feature>
<dbReference type="PANTHER" id="PTHR11061">
    <property type="entry name" value="RNA M5U METHYLTRANSFERASE"/>
    <property type="match status" value="1"/>
</dbReference>
<evidence type="ECO:0000256" key="5">
    <source>
        <dbReference type="PROSITE-ProRule" id="PRU10015"/>
    </source>
</evidence>
<keyword evidence="1 4" id="KW-0489">Methyltransferase</keyword>
<feature type="binding site" evidence="4">
    <location>
        <position position="958"/>
    </location>
    <ligand>
        <name>S-adenosyl-L-methionine</name>
        <dbReference type="ChEBI" id="CHEBI:59789"/>
    </ligand>
</feature>
<feature type="active site" evidence="5">
    <location>
        <position position="985"/>
    </location>
</feature>
<dbReference type="Proteomes" id="UP001530377">
    <property type="component" value="Unassembled WGS sequence"/>
</dbReference>
<dbReference type="InterPro" id="IPR030390">
    <property type="entry name" value="MeTrfase_TrmA_AS"/>
</dbReference>
<name>A0ABD3R2G8_9STRA</name>
<keyword evidence="7" id="KW-0472">Membrane</keyword>
<feature type="region of interest" description="Disordered" evidence="6">
    <location>
        <begin position="1"/>
        <end position="68"/>
    </location>
</feature>
<sequence>MIRDATASGRVLRRHHHHHHRRHPHHHHHHHRSTSHHRRHRHHLQLITARGVGSSFPDSSRRHRRRHSSSGVVAAFVVCIVAMHRAMMMGCVRAMGRIGAGTTTTGVGGGGGGGCHDAVKVLSDAASSIPPPPPLPLPPPLLPPHPSNVIGRRGVVAFAIVGDRHRNHHHHHHLDRRNRRRHQCVGGGGSNHRHPRAPTLGRSVVPIDPTGDVSSPSSSSSSSGSRCLPPRIPAGGGTTTTTMMMPMTTTTTTITTTITTDPRYICHLPRRSRVDPWRTYIGMTNNPVRGLLRRHDGGSNSAGPDRTRRYRPPWECCAARILLVFDDAACAVMRFERDRPRVTTTMSWGVVSRSAVGYDDESAGGMKRRSTGGVPRARLDGRRALSRDRPPPFDELPPMVRLPDVGRCYDAHPDASLGGGGRGDDGRSSHAEVCHSVDEIVLAPEGGNIAPIARGETMSTMMMMTMMMGNSLPRFGQRNRRTKIDGLGGWCHRRLLGDVIVHNSFLRRGLMREYRTIRSSLNAMANANAIQGSINDADDEIRGVVKVPSKFKSYPFPYHAELTVRIESLTNLGFGIARVELVDDNVNDSTVMVAEVGEGDGDATEMRESRKWVVFCPNVIPGELVKVRVYRNFASYSDADLLQIIEPSPDRVEPACSLATVCGGCQYQHIAIDRQRKMKTMQVQELFERLGGLSPGEFPAVLDTIGTGEIFGYRSKITPHYDAPLQKKAPRGGRNDGDTIQTSITCEIGPIGFKEKASHRLVDVPYCHIATPKINDALRRLREEKREEARRGLLKKPTKGATLLLRDSNGKVETNHTAYVNATVKGLVFRFQAGNFFQNNPFMLDKMMDLVVEAATVATPDGKAMTHLIDCYCGSGLFCIGSSSFFDVCVGIEVNEMAITEARDNALLNGIRNCDFIAASAEAIFSSDVPVGVGAYDENEGGLLVRDFPRDTTVVVLDPPRKGCSEEFLDQLNEYRPARVVYMSCDPATQARDAKLLLSFGFRIVSIQPFDLFPQTRHIECLAVFERMHQSIL</sequence>
<dbReference type="InterPro" id="IPR002792">
    <property type="entry name" value="TRAM_dom"/>
</dbReference>
<dbReference type="GO" id="GO:0008757">
    <property type="term" value="F:S-adenosylmethionine-dependent methyltransferase activity"/>
    <property type="evidence" value="ECO:0007669"/>
    <property type="project" value="UniProtKB-ARBA"/>
</dbReference>
<feature type="transmembrane region" description="Helical" evidence="7">
    <location>
        <begin position="70"/>
        <end position="88"/>
    </location>
</feature>
<protein>
    <recommendedName>
        <fullName evidence="8">TRAM domain-containing protein</fullName>
    </recommendedName>
</protein>
<organism evidence="9 10">
    <name type="scientific">Cyclostephanos tholiformis</name>
    <dbReference type="NCBI Taxonomy" id="382380"/>
    <lineage>
        <taxon>Eukaryota</taxon>
        <taxon>Sar</taxon>
        <taxon>Stramenopiles</taxon>
        <taxon>Ochrophyta</taxon>
        <taxon>Bacillariophyta</taxon>
        <taxon>Coscinodiscophyceae</taxon>
        <taxon>Thalassiosirophycidae</taxon>
        <taxon>Stephanodiscales</taxon>
        <taxon>Stephanodiscaceae</taxon>
        <taxon>Cyclostephanos</taxon>
    </lineage>
</organism>